<dbReference type="PROSITE" id="PS50011">
    <property type="entry name" value="PROTEIN_KINASE_DOM"/>
    <property type="match status" value="1"/>
</dbReference>
<organism evidence="2 3">
    <name type="scientific">Suillus placidus</name>
    <dbReference type="NCBI Taxonomy" id="48579"/>
    <lineage>
        <taxon>Eukaryota</taxon>
        <taxon>Fungi</taxon>
        <taxon>Dikarya</taxon>
        <taxon>Basidiomycota</taxon>
        <taxon>Agaricomycotina</taxon>
        <taxon>Agaricomycetes</taxon>
        <taxon>Agaricomycetidae</taxon>
        <taxon>Boletales</taxon>
        <taxon>Suillineae</taxon>
        <taxon>Suillaceae</taxon>
        <taxon>Suillus</taxon>
    </lineage>
</organism>
<dbReference type="Pfam" id="PF07714">
    <property type="entry name" value="PK_Tyr_Ser-Thr"/>
    <property type="match status" value="1"/>
</dbReference>
<dbReference type="InterPro" id="IPR008266">
    <property type="entry name" value="Tyr_kinase_AS"/>
</dbReference>
<name>A0A9P7D7E7_9AGAM</name>
<keyword evidence="2" id="KW-0808">Transferase</keyword>
<dbReference type="Gene3D" id="1.10.510.10">
    <property type="entry name" value="Transferase(Phosphotransferase) domain 1"/>
    <property type="match status" value="1"/>
</dbReference>
<dbReference type="AlphaFoldDB" id="A0A9P7D7E7"/>
<feature type="domain" description="Protein kinase" evidence="1">
    <location>
        <begin position="45"/>
        <end position="323"/>
    </location>
</feature>
<dbReference type="InterPro" id="IPR001245">
    <property type="entry name" value="Ser-Thr/Tyr_kinase_cat_dom"/>
</dbReference>
<dbReference type="Proteomes" id="UP000714275">
    <property type="component" value="Unassembled WGS sequence"/>
</dbReference>
<accession>A0A9P7D7E7</accession>
<proteinExistence type="predicted"/>
<reference evidence="2" key="1">
    <citation type="journal article" date="2020" name="New Phytol.">
        <title>Comparative genomics reveals dynamic genome evolution in host specialist ectomycorrhizal fungi.</title>
        <authorList>
            <person name="Lofgren L.A."/>
            <person name="Nguyen N.H."/>
            <person name="Vilgalys R."/>
            <person name="Ruytinx J."/>
            <person name="Liao H.L."/>
            <person name="Branco S."/>
            <person name="Kuo A."/>
            <person name="LaButti K."/>
            <person name="Lipzen A."/>
            <person name="Andreopoulos W."/>
            <person name="Pangilinan J."/>
            <person name="Riley R."/>
            <person name="Hundley H."/>
            <person name="Na H."/>
            <person name="Barry K."/>
            <person name="Grigoriev I.V."/>
            <person name="Stajich J.E."/>
            <person name="Kennedy P.G."/>
        </authorList>
    </citation>
    <scope>NUCLEOTIDE SEQUENCE</scope>
    <source>
        <strain evidence="2">DOB743</strain>
    </source>
</reference>
<dbReference type="OrthoDB" id="346907at2759"/>
<comment type="caution">
    <text evidence="2">The sequence shown here is derived from an EMBL/GenBank/DDBJ whole genome shotgun (WGS) entry which is preliminary data.</text>
</comment>
<protein>
    <submittedName>
        <fullName evidence="2">Kinase-like domain-containing protein</fullName>
    </submittedName>
</protein>
<dbReference type="PROSITE" id="PS00109">
    <property type="entry name" value="PROTEIN_KINASE_TYR"/>
    <property type="match status" value="1"/>
</dbReference>
<dbReference type="GO" id="GO:0005524">
    <property type="term" value="F:ATP binding"/>
    <property type="evidence" value="ECO:0007669"/>
    <property type="project" value="InterPro"/>
</dbReference>
<gene>
    <name evidence="2" type="ORF">EV702DRAFT_1193273</name>
</gene>
<dbReference type="InterPro" id="IPR000719">
    <property type="entry name" value="Prot_kinase_dom"/>
</dbReference>
<keyword evidence="3" id="KW-1185">Reference proteome</keyword>
<dbReference type="EMBL" id="JABBWD010000005">
    <property type="protein sequence ID" value="KAG1781802.1"/>
    <property type="molecule type" value="Genomic_DNA"/>
</dbReference>
<keyword evidence="2" id="KW-0418">Kinase</keyword>
<evidence type="ECO:0000313" key="2">
    <source>
        <dbReference type="EMBL" id="KAG1781802.1"/>
    </source>
</evidence>
<dbReference type="PANTHER" id="PTHR44329">
    <property type="entry name" value="SERINE/THREONINE-PROTEIN KINASE TNNI3K-RELATED"/>
    <property type="match status" value="1"/>
</dbReference>
<dbReference type="SUPFAM" id="SSF56112">
    <property type="entry name" value="Protein kinase-like (PK-like)"/>
    <property type="match status" value="1"/>
</dbReference>
<sequence>MDVQPYSSLLGIVYSFIAANFGAQHLSAQPIPPILIPDLTRLITRCCQYPVSGGAYGDIFKGVYHGPGGDEEVAIKAIRPFFSAEVLRRELGIWKRLRHSNIFKFMGTTQHFGPSEALVAPWIANGNLTSFLSENNETLGLRDRLLLLRGIAAGLNYLHTFSVDVDGRTYLNAVIHGDLTGNNILIGNDRTAYLADFGLSGTLTQLPGMTYLEKISCHPGAVRWTAPELFSAEETASAVTTRSDIYSFGSIMLQVLTGDVPWPHLINAAAILRKVVFEEETHPRPDDNRVTDQHWRFMTLCWSKEPDARPSAGEALQFIDSELDRSSVDGGRTLP</sequence>
<dbReference type="GO" id="GO:0004674">
    <property type="term" value="F:protein serine/threonine kinase activity"/>
    <property type="evidence" value="ECO:0007669"/>
    <property type="project" value="TreeGrafter"/>
</dbReference>
<evidence type="ECO:0000313" key="3">
    <source>
        <dbReference type="Proteomes" id="UP000714275"/>
    </source>
</evidence>
<dbReference type="InterPro" id="IPR051681">
    <property type="entry name" value="Ser/Thr_Kinases-Pseudokinases"/>
</dbReference>
<evidence type="ECO:0000259" key="1">
    <source>
        <dbReference type="PROSITE" id="PS50011"/>
    </source>
</evidence>
<dbReference type="InterPro" id="IPR011009">
    <property type="entry name" value="Kinase-like_dom_sf"/>
</dbReference>